<reference evidence="6" key="1">
    <citation type="journal article" date="2022" name="Cell">
        <title>Repeat-based holocentromeres influence genome architecture and karyotype evolution.</title>
        <authorList>
            <person name="Hofstatter P.G."/>
            <person name="Thangavel G."/>
            <person name="Lux T."/>
            <person name="Neumann P."/>
            <person name="Vondrak T."/>
            <person name="Novak P."/>
            <person name="Zhang M."/>
            <person name="Costa L."/>
            <person name="Castellani M."/>
            <person name="Scott A."/>
            <person name="Toegelov H."/>
            <person name="Fuchs J."/>
            <person name="Mata-Sucre Y."/>
            <person name="Dias Y."/>
            <person name="Vanzela A.L.L."/>
            <person name="Huettel B."/>
            <person name="Almeida C.C.S."/>
            <person name="Simkova H."/>
            <person name="Souza G."/>
            <person name="Pedrosa-Harand A."/>
            <person name="Macas J."/>
            <person name="Mayer K.F.X."/>
            <person name="Houben A."/>
            <person name="Marques A."/>
        </authorList>
    </citation>
    <scope>NUCLEOTIDE SEQUENCE</scope>
    <source>
        <strain evidence="6">RhyBre1mFocal</strain>
    </source>
</reference>
<dbReference type="Pfam" id="PF03101">
    <property type="entry name" value="FAR1"/>
    <property type="match status" value="1"/>
</dbReference>
<dbReference type="InterPro" id="IPR004330">
    <property type="entry name" value="FAR1_DNA_bnd_dom"/>
</dbReference>
<dbReference type="Pfam" id="PF10551">
    <property type="entry name" value="MULE"/>
    <property type="match status" value="1"/>
</dbReference>
<evidence type="ECO:0000313" key="7">
    <source>
        <dbReference type="Proteomes" id="UP001151287"/>
    </source>
</evidence>
<evidence type="ECO:0000256" key="3">
    <source>
        <dbReference type="ARBA" id="ARBA00022833"/>
    </source>
</evidence>
<dbReference type="InterPro" id="IPR018289">
    <property type="entry name" value="MULE_transposase_dom"/>
</dbReference>
<dbReference type="AlphaFoldDB" id="A0A9P9ZA72"/>
<dbReference type="Pfam" id="PF04434">
    <property type="entry name" value="SWIM"/>
    <property type="match status" value="1"/>
</dbReference>
<dbReference type="InterPro" id="IPR007527">
    <property type="entry name" value="Znf_SWIM"/>
</dbReference>
<evidence type="ECO:0000313" key="6">
    <source>
        <dbReference type="EMBL" id="KAJ1685225.1"/>
    </source>
</evidence>
<dbReference type="EMBL" id="JAMQYH010000005">
    <property type="protein sequence ID" value="KAJ1685225.1"/>
    <property type="molecule type" value="Genomic_DNA"/>
</dbReference>
<dbReference type="SMART" id="SM00575">
    <property type="entry name" value="ZnF_PMZ"/>
    <property type="match status" value="1"/>
</dbReference>
<keyword evidence="1" id="KW-0479">Metal-binding</keyword>
<keyword evidence="3" id="KW-0862">Zinc</keyword>
<proteinExistence type="predicted"/>
<gene>
    <name evidence="6" type="ORF">LUZ63_016615</name>
</gene>
<dbReference type="GO" id="GO:0008270">
    <property type="term" value="F:zinc ion binding"/>
    <property type="evidence" value="ECO:0007669"/>
    <property type="project" value="UniProtKB-KW"/>
</dbReference>
<organism evidence="6 7">
    <name type="scientific">Rhynchospora breviuscula</name>
    <dbReference type="NCBI Taxonomy" id="2022672"/>
    <lineage>
        <taxon>Eukaryota</taxon>
        <taxon>Viridiplantae</taxon>
        <taxon>Streptophyta</taxon>
        <taxon>Embryophyta</taxon>
        <taxon>Tracheophyta</taxon>
        <taxon>Spermatophyta</taxon>
        <taxon>Magnoliopsida</taxon>
        <taxon>Liliopsida</taxon>
        <taxon>Poales</taxon>
        <taxon>Cyperaceae</taxon>
        <taxon>Cyperoideae</taxon>
        <taxon>Rhynchosporeae</taxon>
        <taxon>Rhynchospora</taxon>
    </lineage>
</organism>
<dbReference type="PROSITE" id="PS50966">
    <property type="entry name" value="ZF_SWIM"/>
    <property type="match status" value="1"/>
</dbReference>
<name>A0A9P9ZA72_9POAL</name>
<keyword evidence="7" id="KW-1185">Reference proteome</keyword>
<sequence length="813" mass="94326">MGVCDPYMGVEELCHLEELCRLEELSPDEEEHCHDEENFYDEEDQSHDEPTKPYLGMIFSSTEDAYNFYNAYAGRVGFSVRKSSKSSSRTGPSSQRFVCSKEGICKKQKNFEMPIGSVSLDKSPQKIKSITRVGCKASLRVRRMKNGLWEVSVFVEEHCHELITSPSKMRGLRSQKRISEEDEKMICDLNAQNVEPSKIVEYIASQSGGKGNIRFKKKDVSNRISQENRKLVGRDVETTLIYFRKKQEVDKDFFYEVDIDDDGVVRNLFWVDGRGRRSYQEFGDVVTFDTTYNTNKYTMPFAPFIGVNHHRQSILFGMALLRCEESKNFVWLFRTWLAAMHGKHPNSIITDQDPAMRKAIQEVFPSTLHRCCQWHVMRKAREHLGVLYGEKDGFKDELAAVINRSLTVDDFEDQWAAMVDKHKLGNVKHLKTMFATRHEWVPAYFRGTFFAEMSTTQRSESMNAIFKNWVKAHTSIFQFVKRTENMIESIYQRESDEDLRSINEIPHIKTRYVIEVEGRRVYTRCVFAVFRELVLESTIGSVKEVEKDAKYEVVIQFHPFIKNWIPETYVVEVDIPTEMFSCNCKGFEFEGLLCSHAIKVMQHVGFLHLPDHYVLKRWTKDANAVCKNRNWHTSLDESQQLEEYRLATLKSEFNKLAVIGSKSAELFSRLKCRIDDLKGEFEDIIESDKESDSFSVENPYTALVVKDPYVSQCKGKRKNPTRFKPAADVGVKKRRRCKICKKIAGHNARTCPMVSEDTKLLEMETSEASVFTQWSSAKDLYLSATISFIQSFSYPFFHLFLSFVLPLHFLFSI</sequence>
<protein>
    <recommendedName>
        <fullName evidence="5">SWIM-type domain-containing protein</fullName>
    </recommendedName>
</protein>
<comment type="caution">
    <text evidence="6">The sequence shown here is derived from an EMBL/GenBank/DDBJ whole genome shotgun (WGS) entry which is preliminary data.</text>
</comment>
<dbReference type="Proteomes" id="UP001151287">
    <property type="component" value="Unassembled WGS sequence"/>
</dbReference>
<dbReference type="OrthoDB" id="645077at2759"/>
<keyword evidence="2 4" id="KW-0863">Zinc-finger</keyword>
<accession>A0A9P9ZA72</accession>
<dbReference type="InterPro" id="IPR006564">
    <property type="entry name" value="Znf_PMZ"/>
</dbReference>
<feature type="domain" description="SWIM-type" evidence="5">
    <location>
        <begin position="569"/>
        <end position="605"/>
    </location>
</feature>
<evidence type="ECO:0000259" key="5">
    <source>
        <dbReference type="PROSITE" id="PS50966"/>
    </source>
</evidence>
<evidence type="ECO:0000256" key="4">
    <source>
        <dbReference type="PROSITE-ProRule" id="PRU00325"/>
    </source>
</evidence>
<dbReference type="PANTHER" id="PTHR47718">
    <property type="entry name" value="OS01G0519700 PROTEIN"/>
    <property type="match status" value="1"/>
</dbReference>
<evidence type="ECO:0000256" key="2">
    <source>
        <dbReference type="ARBA" id="ARBA00022771"/>
    </source>
</evidence>
<evidence type="ECO:0000256" key="1">
    <source>
        <dbReference type="ARBA" id="ARBA00022723"/>
    </source>
</evidence>